<evidence type="ECO:0000256" key="16">
    <source>
        <dbReference type="PIRSR" id="PIRSR619342-50"/>
    </source>
</evidence>
<evidence type="ECO:0000256" key="2">
    <source>
        <dbReference type="ARBA" id="ARBA00004569"/>
    </source>
</evidence>
<evidence type="ECO:0000256" key="11">
    <source>
        <dbReference type="ARBA" id="ARBA00023128"/>
    </source>
</evidence>
<comment type="subunit">
    <text evidence="5">Mammalian complex I is composed of 45 different subunits. This is a component of the iron-sulfur (IP) fragment of the enzyme.</text>
</comment>
<keyword evidence="8" id="KW-0679">Respiratory chain</keyword>
<comment type="subcellular location">
    <subcellularLocation>
        <location evidence="3">Mitochondrion inner membrane</location>
        <topology evidence="3">Peripheral membrane protein</topology>
    </subcellularLocation>
    <subcellularLocation>
        <location evidence="2">Mitochondrion intermembrane space</location>
    </subcellularLocation>
</comment>
<keyword evidence="11" id="KW-0496">Mitochondrion</keyword>
<comment type="similarity">
    <text evidence="4">Belongs to the complex I NDUFS5 subunit family.</text>
</comment>
<evidence type="ECO:0000313" key="18">
    <source>
        <dbReference type="Ensembl" id="ENSLLEP00000033060.1"/>
    </source>
</evidence>
<name>A0A8C5WEU3_9ANUR</name>
<comment type="function">
    <text evidence="1">Accessory subunit of the mitochondrial membrane respiratory chain NADH dehydrogenase (Complex I), that is believed not to be involved in catalysis. Complex I functions in the transfer of electrons from NADH to the respiratory chain. The immediate electron acceptor for the enzyme is believed to be ubiquinone.</text>
</comment>
<evidence type="ECO:0000256" key="15">
    <source>
        <dbReference type="ARBA" id="ARBA00032739"/>
    </source>
</evidence>
<organism evidence="18 19">
    <name type="scientific">Leptobrachium leishanense</name>
    <name type="common">Leishan spiny toad</name>
    <dbReference type="NCBI Taxonomy" id="445787"/>
    <lineage>
        <taxon>Eukaryota</taxon>
        <taxon>Metazoa</taxon>
        <taxon>Chordata</taxon>
        <taxon>Craniata</taxon>
        <taxon>Vertebrata</taxon>
        <taxon>Euteleostomi</taxon>
        <taxon>Amphibia</taxon>
        <taxon>Batrachia</taxon>
        <taxon>Anura</taxon>
        <taxon>Pelobatoidea</taxon>
        <taxon>Megophryidae</taxon>
        <taxon>Leptobrachium</taxon>
    </lineage>
</organism>
<evidence type="ECO:0000256" key="8">
    <source>
        <dbReference type="ARBA" id="ARBA00022660"/>
    </source>
</evidence>
<evidence type="ECO:0000256" key="1">
    <source>
        <dbReference type="ARBA" id="ARBA00003195"/>
    </source>
</evidence>
<dbReference type="GO" id="GO:0005743">
    <property type="term" value="C:mitochondrial inner membrane"/>
    <property type="evidence" value="ECO:0007669"/>
    <property type="project" value="UniProtKB-SubCell"/>
</dbReference>
<evidence type="ECO:0000256" key="17">
    <source>
        <dbReference type="SAM" id="MobiDB-lite"/>
    </source>
</evidence>
<dbReference type="AlphaFoldDB" id="A0A8C5WEU3"/>
<dbReference type="Pfam" id="PF10200">
    <property type="entry name" value="Ndufs5"/>
    <property type="match status" value="1"/>
</dbReference>
<keyword evidence="7" id="KW-0813">Transport</keyword>
<dbReference type="PANTHER" id="PTHR15224">
    <property type="entry name" value="NADH DEHYDROGENASE [UBIQUINONE] IRON-SULFUR PROTEIN 5"/>
    <property type="match status" value="1"/>
</dbReference>
<dbReference type="CDD" id="cd24141">
    <property type="entry name" value="NDUFS5-like"/>
    <property type="match status" value="1"/>
</dbReference>
<feature type="disulfide bond" evidence="16">
    <location>
        <begin position="33"/>
        <end position="66"/>
    </location>
</feature>
<evidence type="ECO:0000256" key="3">
    <source>
        <dbReference type="ARBA" id="ARBA00004637"/>
    </source>
</evidence>
<evidence type="ECO:0000256" key="6">
    <source>
        <dbReference type="ARBA" id="ARBA00013482"/>
    </source>
</evidence>
<dbReference type="GO" id="GO:0005758">
    <property type="term" value="C:mitochondrial intermembrane space"/>
    <property type="evidence" value="ECO:0007669"/>
    <property type="project" value="UniProtKB-SubCell"/>
</dbReference>
<evidence type="ECO:0000256" key="7">
    <source>
        <dbReference type="ARBA" id="ARBA00022448"/>
    </source>
</evidence>
<evidence type="ECO:0000256" key="5">
    <source>
        <dbReference type="ARBA" id="ARBA00011261"/>
    </source>
</evidence>
<evidence type="ECO:0000256" key="4">
    <source>
        <dbReference type="ARBA" id="ARBA00007372"/>
    </source>
</evidence>
<dbReference type="InterPro" id="IPR019342">
    <property type="entry name" value="NADH_UbQ_OxRdtase_FeS-su5"/>
</dbReference>
<gene>
    <name evidence="18" type="primary">NDUFS5</name>
</gene>
<evidence type="ECO:0000256" key="9">
    <source>
        <dbReference type="ARBA" id="ARBA00022792"/>
    </source>
</evidence>
<sequence length="104" mass="12542">MPFLELQKKLGIDLDRWLLLQSGEQPYRQAGRCHSFEKEWIECASGIGQVRAKKECKLEYEDFYECIHRTKMFQRLETIRKQKEKLEKEGKYKAPDFSQEENRP</sequence>
<evidence type="ECO:0000256" key="13">
    <source>
        <dbReference type="ARBA" id="ARBA00023157"/>
    </source>
</evidence>
<feature type="region of interest" description="Disordered" evidence="17">
    <location>
        <begin position="85"/>
        <end position="104"/>
    </location>
</feature>
<accession>A0A8C5WEU3</accession>
<dbReference type="Proteomes" id="UP000694569">
    <property type="component" value="Unplaced"/>
</dbReference>
<reference evidence="18" key="1">
    <citation type="submission" date="2025-08" db="UniProtKB">
        <authorList>
            <consortium name="Ensembl"/>
        </authorList>
    </citation>
    <scope>IDENTIFICATION</scope>
</reference>
<dbReference type="PANTHER" id="PTHR15224:SF1">
    <property type="entry name" value="NADH DEHYDROGENASE [UBIQUINONE] IRON-SULFUR PROTEIN 5"/>
    <property type="match status" value="1"/>
</dbReference>
<keyword evidence="19" id="KW-1185">Reference proteome</keyword>
<dbReference type="OrthoDB" id="9992197at2759"/>
<keyword evidence="9" id="KW-0999">Mitochondrion inner membrane</keyword>
<reference evidence="18" key="2">
    <citation type="submission" date="2025-09" db="UniProtKB">
        <authorList>
            <consortium name="Ensembl"/>
        </authorList>
    </citation>
    <scope>IDENTIFICATION</scope>
</reference>
<evidence type="ECO:0000313" key="19">
    <source>
        <dbReference type="Proteomes" id="UP000694569"/>
    </source>
</evidence>
<keyword evidence="12" id="KW-0472">Membrane</keyword>
<dbReference type="Ensembl" id="ENSLLET00000034328.1">
    <property type="protein sequence ID" value="ENSLLEP00000033060.1"/>
    <property type="gene ID" value="ENSLLEG00000020941.1"/>
</dbReference>
<feature type="disulfide bond" evidence="16">
    <location>
        <begin position="43"/>
        <end position="56"/>
    </location>
</feature>
<dbReference type="GO" id="GO:0032981">
    <property type="term" value="P:mitochondrial respiratory chain complex I assembly"/>
    <property type="evidence" value="ECO:0007669"/>
    <property type="project" value="TreeGrafter"/>
</dbReference>
<proteinExistence type="inferred from homology"/>
<keyword evidence="13 16" id="KW-1015">Disulfide bond</keyword>
<evidence type="ECO:0000256" key="14">
    <source>
        <dbReference type="ARBA" id="ARBA00031222"/>
    </source>
</evidence>
<evidence type="ECO:0000256" key="12">
    <source>
        <dbReference type="ARBA" id="ARBA00023136"/>
    </source>
</evidence>
<dbReference type="GeneTree" id="ENSGT00390000002919"/>
<keyword evidence="10" id="KW-0249">Electron transport</keyword>
<evidence type="ECO:0000256" key="10">
    <source>
        <dbReference type="ARBA" id="ARBA00022982"/>
    </source>
</evidence>
<protein>
    <recommendedName>
        <fullName evidence="6">NADH dehydrogenase [ubiquinone] iron-sulfur protein 5</fullName>
    </recommendedName>
    <alternativeName>
        <fullName evidence="14">Complex I-15 kDa</fullName>
    </alternativeName>
    <alternativeName>
        <fullName evidence="15">NADH-ubiquinone oxidoreductase 15 kDa subunit</fullName>
    </alternativeName>
</protein>